<evidence type="ECO:0000256" key="12">
    <source>
        <dbReference type="ARBA" id="ARBA00048305"/>
    </source>
</evidence>
<dbReference type="GO" id="GO:0008734">
    <property type="term" value="F:L-aspartate oxidase activity"/>
    <property type="evidence" value="ECO:0007669"/>
    <property type="project" value="UniProtKB-EC"/>
</dbReference>
<organism evidence="16 17">
    <name type="scientific">Parafannyhessea umbonata</name>
    <dbReference type="NCBI Taxonomy" id="604330"/>
    <lineage>
        <taxon>Bacteria</taxon>
        <taxon>Bacillati</taxon>
        <taxon>Actinomycetota</taxon>
        <taxon>Coriobacteriia</taxon>
        <taxon>Coriobacteriales</taxon>
        <taxon>Atopobiaceae</taxon>
        <taxon>Parafannyhessea</taxon>
    </lineage>
</organism>
<keyword evidence="8" id="KW-0274">FAD</keyword>
<dbReference type="EC" id="1.4.3.16" evidence="4"/>
<dbReference type="Gene3D" id="3.50.50.60">
    <property type="entry name" value="FAD/NAD(P)-binding domain"/>
    <property type="match status" value="1"/>
</dbReference>
<dbReference type="GO" id="GO:0033765">
    <property type="term" value="F:steroid dehydrogenase activity, acting on the CH-CH group of donors"/>
    <property type="evidence" value="ECO:0007669"/>
    <property type="project" value="UniProtKB-ARBA"/>
</dbReference>
<dbReference type="SUPFAM" id="SSF46977">
    <property type="entry name" value="Succinate dehydrogenase/fumarate reductase flavoprotein C-terminal domain"/>
    <property type="match status" value="1"/>
</dbReference>
<evidence type="ECO:0000256" key="2">
    <source>
        <dbReference type="ARBA" id="ARBA00004950"/>
    </source>
</evidence>
<dbReference type="RefSeq" id="WP_143013184.1">
    <property type="nucleotide sequence ID" value="NZ_FMZL01000002.1"/>
</dbReference>
<dbReference type="InterPro" id="IPR005288">
    <property type="entry name" value="NadB"/>
</dbReference>
<keyword evidence="17" id="KW-1185">Reference proteome</keyword>
<dbReference type="EMBL" id="FMZL01000002">
    <property type="protein sequence ID" value="SDC04349.1"/>
    <property type="molecule type" value="Genomic_DNA"/>
</dbReference>
<dbReference type="PANTHER" id="PTHR42716">
    <property type="entry name" value="L-ASPARTATE OXIDASE"/>
    <property type="match status" value="1"/>
</dbReference>
<sequence length="554" mass="57904">MGPRDMRTLERCDVLVVGAGLAGTQAALAAARQGARVRIASAGPLFSGSSFFPGTWGLGLVGPHDEDDAEDLVRTICHVGAGMADEALVRTLVHGIPGAVRELAAQGCELARPTAGSEEELDYVPCFDHATRDWHGIRRDGYVHAVGRLLREEGVAHTAGLELLDVLEASDRVCGGVFLDRATGDLAYAPCGSMVLATGGLGGLFDRTLAGPDAGGCAHAIVLEHGGRLVNVEFQQIMCGLLTPVRGVVFNERTFRYARLRAADGTRLALDEGLLRMRSAHGPMTARLPDLAVDLAIAAAGAAGASVELDLPSPLPDFVGTYARWAEQALGPGWTRGLRICHFAHASNGGVAIDAHARCLGAPQGLFACGELTGGMHGADRIGGLSSANALVFGRIAGSEAAGSTALAPLAAPALPRWARDHAWRAADAAGLSHDAAPDVALLRRTMGEHCLVRRDEPGLAHAIDTLLGIRATARERQLALLATSALAAARAMLERRESRGAHYRADHPRERGEYAAPIFVGMRDGSPHASIARVPEATPRPPRRTTSSGSLGA</sequence>
<keyword evidence="7" id="KW-0662">Pyridine nucleotide biosynthesis</keyword>
<comment type="cofactor">
    <cofactor evidence="1">
        <name>FAD</name>
        <dbReference type="ChEBI" id="CHEBI:57692"/>
    </cofactor>
</comment>
<dbReference type="GO" id="GO:0009435">
    <property type="term" value="P:NAD+ biosynthetic process"/>
    <property type="evidence" value="ECO:0007669"/>
    <property type="project" value="InterPro"/>
</dbReference>
<dbReference type="PANTHER" id="PTHR42716:SF2">
    <property type="entry name" value="L-ASPARTATE OXIDASE, CHLOROPLASTIC"/>
    <property type="match status" value="1"/>
</dbReference>
<dbReference type="InterPro" id="IPR036188">
    <property type="entry name" value="FAD/NAD-bd_sf"/>
</dbReference>
<comment type="function">
    <text evidence="10">Catalyzes the oxidation of L-aspartate to iminoaspartate, the first step in the de novo biosynthesis of NAD(+).</text>
</comment>
<evidence type="ECO:0000256" key="8">
    <source>
        <dbReference type="ARBA" id="ARBA00022827"/>
    </source>
</evidence>
<evidence type="ECO:0000256" key="4">
    <source>
        <dbReference type="ARBA" id="ARBA00012173"/>
    </source>
</evidence>
<dbReference type="Gene3D" id="3.90.700.10">
    <property type="entry name" value="Succinate dehydrogenase/fumarate reductase flavoprotein, catalytic domain"/>
    <property type="match status" value="1"/>
</dbReference>
<dbReference type="SUPFAM" id="SSF51905">
    <property type="entry name" value="FAD/NAD(P)-binding domain"/>
    <property type="match status" value="1"/>
</dbReference>
<evidence type="ECO:0000256" key="13">
    <source>
        <dbReference type="SAM" id="MobiDB-lite"/>
    </source>
</evidence>
<evidence type="ECO:0000256" key="1">
    <source>
        <dbReference type="ARBA" id="ARBA00001974"/>
    </source>
</evidence>
<keyword evidence="6" id="KW-0285">Flavoprotein</keyword>
<dbReference type="InterPro" id="IPR027477">
    <property type="entry name" value="Succ_DH/fumarate_Rdtase_cat_sf"/>
</dbReference>
<feature type="region of interest" description="Disordered" evidence="13">
    <location>
        <begin position="526"/>
        <end position="554"/>
    </location>
</feature>
<dbReference type="AlphaFoldDB" id="A0A1G6ICT7"/>
<dbReference type="Pfam" id="PF00890">
    <property type="entry name" value="FAD_binding_2"/>
    <property type="match status" value="1"/>
</dbReference>
<evidence type="ECO:0000313" key="17">
    <source>
        <dbReference type="Proteomes" id="UP000198528"/>
    </source>
</evidence>
<evidence type="ECO:0000259" key="15">
    <source>
        <dbReference type="Pfam" id="PF02910"/>
    </source>
</evidence>
<name>A0A1G6ICT7_9ACTN</name>
<reference evidence="17" key="1">
    <citation type="submission" date="2016-10" db="EMBL/GenBank/DDBJ databases">
        <authorList>
            <person name="Varghese N."/>
            <person name="Submissions S."/>
        </authorList>
    </citation>
    <scope>NUCLEOTIDE SEQUENCE [LARGE SCALE GENOMIC DNA]</scope>
    <source>
        <strain evidence="17">DSM 22619</strain>
    </source>
</reference>
<dbReference type="InterPro" id="IPR037099">
    <property type="entry name" value="Fum_R/Succ_DH_flav-like_C_sf"/>
</dbReference>
<dbReference type="Proteomes" id="UP000198528">
    <property type="component" value="Unassembled WGS sequence"/>
</dbReference>
<dbReference type="PRINTS" id="PR00411">
    <property type="entry name" value="PNDRDTASEI"/>
</dbReference>
<dbReference type="STRING" id="604330.SAMN04489857_0294"/>
<proteinExistence type="inferred from homology"/>
<protein>
    <recommendedName>
        <fullName evidence="5">L-aspartate oxidase</fullName>
        <ecNumber evidence="4">1.4.3.16</ecNumber>
    </recommendedName>
    <alternativeName>
        <fullName evidence="11">Quinolinate synthase B</fullName>
    </alternativeName>
</protein>
<comment type="pathway">
    <text evidence="2">Cofactor biosynthesis; NAD(+) biosynthesis; iminoaspartate from L-aspartate (oxidase route): step 1/1.</text>
</comment>
<dbReference type="Gene3D" id="1.20.58.100">
    <property type="entry name" value="Fumarate reductase/succinate dehydrogenase flavoprotein-like, C-terminal domain"/>
    <property type="match status" value="1"/>
</dbReference>
<evidence type="ECO:0000256" key="9">
    <source>
        <dbReference type="ARBA" id="ARBA00023002"/>
    </source>
</evidence>
<accession>A0A1G6ICT7</accession>
<evidence type="ECO:0000259" key="14">
    <source>
        <dbReference type="Pfam" id="PF00890"/>
    </source>
</evidence>
<dbReference type="InterPro" id="IPR015939">
    <property type="entry name" value="Fum_Rdtase/Succ_DH_flav-like_C"/>
</dbReference>
<gene>
    <name evidence="16" type="ORF">SAMN04487824_102121</name>
</gene>
<feature type="domain" description="FAD-dependent oxidoreductase 2 FAD-binding" evidence="14">
    <location>
        <begin position="13"/>
        <end position="386"/>
    </location>
</feature>
<evidence type="ECO:0000256" key="6">
    <source>
        <dbReference type="ARBA" id="ARBA00022630"/>
    </source>
</evidence>
<comment type="similarity">
    <text evidence="3">Belongs to the FAD-dependent oxidoreductase 2 family. NadB subfamily.</text>
</comment>
<comment type="catalytic activity">
    <reaction evidence="12">
        <text>L-aspartate + O2 = iminosuccinate + H2O2</text>
        <dbReference type="Rhea" id="RHEA:25876"/>
        <dbReference type="ChEBI" id="CHEBI:15379"/>
        <dbReference type="ChEBI" id="CHEBI:16240"/>
        <dbReference type="ChEBI" id="CHEBI:29991"/>
        <dbReference type="ChEBI" id="CHEBI:77875"/>
        <dbReference type="EC" id="1.4.3.16"/>
    </reaction>
    <physiologicalReaction direction="left-to-right" evidence="12">
        <dbReference type="Rhea" id="RHEA:25877"/>
    </physiologicalReaction>
</comment>
<evidence type="ECO:0000256" key="3">
    <source>
        <dbReference type="ARBA" id="ARBA00008562"/>
    </source>
</evidence>
<evidence type="ECO:0000313" key="16">
    <source>
        <dbReference type="EMBL" id="SDC04349.1"/>
    </source>
</evidence>
<evidence type="ECO:0000256" key="7">
    <source>
        <dbReference type="ARBA" id="ARBA00022642"/>
    </source>
</evidence>
<feature type="domain" description="Fumarate reductase/succinate dehydrogenase flavoprotein-like C-terminal" evidence="15">
    <location>
        <begin position="478"/>
        <end position="510"/>
    </location>
</feature>
<dbReference type="InterPro" id="IPR003953">
    <property type="entry name" value="FAD-dep_OxRdtase_2_FAD-bd"/>
</dbReference>
<keyword evidence="9" id="KW-0560">Oxidoreductase</keyword>
<evidence type="ECO:0000256" key="10">
    <source>
        <dbReference type="ARBA" id="ARBA00029426"/>
    </source>
</evidence>
<evidence type="ECO:0000256" key="5">
    <source>
        <dbReference type="ARBA" id="ARBA00021901"/>
    </source>
</evidence>
<evidence type="ECO:0000256" key="11">
    <source>
        <dbReference type="ARBA" id="ARBA00030386"/>
    </source>
</evidence>
<dbReference type="Pfam" id="PF02910">
    <property type="entry name" value="Succ_DH_flav_C"/>
    <property type="match status" value="1"/>
</dbReference>